<reference evidence="1" key="1">
    <citation type="submission" date="2018-02" db="EMBL/GenBank/DDBJ databases">
        <title>Rhizophora mucronata_Transcriptome.</title>
        <authorList>
            <person name="Meera S.P."/>
            <person name="Sreeshan A."/>
            <person name="Augustine A."/>
        </authorList>
    </citation>
    <scope>NUCLEOTIDE SEQUENCE</scope>
    <source>
        <tissue evidence="1">Leaf</tissue>
    </source>
</reference>
<dbReference type="EMBL" id="GGEC01029144">
    <property type="protein sequence ID" value="MBX09628.1"/>
    <property type="molecule type" value="Transcribed_RNA"/>
</dbReference>
<organism evidence="1">
    <name type="scientific">Rhizophora mucronata</name>
    <name type="common">Asiatic mangrove</name>
    <dbReference type="NCBI Taxonomy" id="61149"/>
    <lineage>
        <taxon>Eukaryota</taxon>
        <taxon>Viridiplantae</taxon>
        <taxon>Streptophyta</taxon>
        <taxon>Embryophyta</taxon>
        <taxon>Tracheophyta</taxon>
        <taxon>Spermatophyta</taxon>
        <taxon>Magnoliopsida</taxon>
        <taxon>eudicotyledons</taxon>
        <taxon>Gunneridae</taxon>
        <taxon>Pentapetalae</taxon>
        <taxon>rosids</taxon>
        <taxon>fabids</taxon>
        <taxon>Malpighiales</taxon>
        <taxon>Rhizophoraceae</taxon>
        <taxon>Rhizophora</taxon>
    </lineage>
</organism>
<protein>
    <submittedName>
        <fullName evidence="1">Importin-4</fullName>
    </submittedName>
</protein>
<sequence length="125" mass="13571">MIFLCTLTALEQERQQIRPLPCWNSIFGNNTHNICTRSPHWRTVLHGDALDEGLLDEVLELGRELGPVAGDLLAEEDGGQLADVGGLGGAEVLEKGGDHLGILSQPLYLLLGLPPGVVVRHQKLY</sequence>
<proteinExistence type="predicted"/>
<evidence type="ECO:0000313" key="1">
    <source>
        <dbReference type="EMBL" id="MBX09628.1"/>
    </source>
</evidence>
<accession>A0A2P2KVA3</accession>
<name>A0A2P2KVA3_RHIMU</name>
<dbReference type="AlphaFoldDB" id="A0A2P2KVA3"/>